<feature type="compositionally biased region" description="Basic and acidic residues" evidence="1">
    <location>
        <begin position="33"/>
        <end position="42"/>
    </location>
</feature>
<sequence length="114" mass="12639">MSSLSFVSLLTGFLTAMAVITDITDDVSNGGDPPKEDEEKPKQVISDGGDPPKKPQESRSFVLTIPNAVIDTGIGIFRLPILWRSHRFSETLRVTFAPQYHRTCSLRVHRIPSC</sequence>
<gene>
    <name evidence="3" type="ORF">ANE_LOCUS18923</name>
</gene>
<keyword evidence="4" id="KW-1185">Reference proteome</keyword>
<feature type="region of interest" description="Disordered" evidence="1">
    <location>
        <begin position="25"/>
        <end position="58"/>
    </location>
</feature>
<evidence type="ECO:0000313" key="3">
    <source>
        <dbReference type="EMBL" id="VVB08479.1"/>
    </source>
</evidence>
<dbReference type="Proteomes" id="UP000489600">
    <property type="component" value="Unassembled WGS sequence"/>
</dbReference>
<name>A0A565C4E2_9BRAS</name>
<evidence type="ECO:0000256" key="2">
    <source>
        <dbReference type="SAM" id="SignalP"/>
    </source>
</evidence>
<comment type="caution">
    <text evidence="3">The sequence shown here is derived from an EMBL/GenBank/DDBJ whole genome shotgun (WGS) entry which is preliminary data.</text>
</comment>
<evidence type="ECO:0000256" key="1">
    <source>
        <dbReference type="SAM" id="MobiDB-lite"/>
    </source>
</evidence>
<feature type="signal peptide" evidence="2">
    <location>
        <begin position="1"/>
        <end position="18"/>
    </location>
</feature>
<evidence type="ECO:0000313" key="4">
    <source>
        <dbReference type="Proteomes" id="UP000489600"/>
    </source>
</evidence>
<dbReference type="AlphaFoldDB" id="A0A565C4E2"/>
<feature type="chain" id="PRO_5021776634" evidence="2">
    <location>
        <begin position="19"/>
        <end position="114"/>
    </location>
</feature>
<organism evidence="3 4">
    <name type="scientific">Arabis nemorensis</name>
    <dbReference type="NCBI Taxonomy" id="586526"/>
    <lineage>
        <taxon>Eukaryota</taxon>
        <taxon>Viridiplantae</taxon>
        <taxon>Streptophyta</taxon>
        <taxon>Embryophyta</taxon>
        <taxon>Tracheophyta</taxon>
        <taxon>Spermatophyta</taxon>
        <taxon>Magnoliopsida</taxon>
        <taxon>eudicotyledons</taxon>
        <taxon>Gunneridae</taxon>
        <taxon>Pentapetalae</taxon>
        <taxon>rosids</taxon>
        <taxon>malvids</taxon>
        <taxon>Brassicales</taxon>
        <taxon>Brassicaceae</taxon>
        <taxon>Arabideae</taxon>
        <taxon>Arabis</taxon>
    </lineage>
</organism>
<proteinExistence type="predicted"/>
<keyword evidence="2" id="KW-0732">Signal</keyword>
<reference evidence="3" key="1">
    <citation type="submission" date="2019-07" db="EMBL/GenBank/DDBJ databases">
        <authorList>
            <person name="Dittberner H."/>
        </authorList>
    </citation>
    <scope>NUCLEOTIDE SEQUENCE [LARGE SCALE GENOMIC DNA]</scope>
</reference>
<protein>
    <submittedName>
        <fullName evidence="3">Uncharacterized protein</fullName>
    </submittedName>
</protein>
<dbReference type="EMBL" id="CABITT030000006">
    <property type="protein sequence ID" value="VVB08479.1"/>
    <property type="molecule type" value="Genomic_DNA"/>
</dbReference>
<accession>A0A565C4E2</accession>